<evidence type="ECO:0000256" key="1">
    <source>
        <dbReference type="SAM" id="MobiDB-lite"/>
    </source>
</evidence>
<keyword evidence="5" id="KW-1185">Reference proteome</keyword>
<accession>A0ABR5VCS9</accession>
<reference evidence="4 5" key="1">
    <citation type="submission" date="2016-02" db="EMBL/GenBank/DDBJ databases">
        <title>Genome sequence of Marichromatium gracile YL-28, a purple sulfur bacterium.</title>
        <authorList>
            <person name="Zhao C."/>
            <person name="Hong X."/>
            <person name="Chen S."/>
            <person name="Yang S."/>
        </authorList>
    </citation>
    <scope>NUCLEOTIDE SEQUENCE [LARGE SCALE GENOMIC DNA]</scope>
    <source>
        <strain evidence="4 5">YL28</strain>
    </source>
</reference>
<dbReference type="InterPro" id="IPR035919">
    <property type="entry name" value="EAL_sf"/>
</dbReference>
<dbReference type="InterPro" id="IPR050706">
    <property type="entry name" value="Cyclic-di-GMP_PDE-like"/>
</dbReference>
<feature type="domain" description="PAS" evidence="2">
    <location>
        <begin position="164"/>
        <end position="214"/>
    </location>
</feature>
<dbReference type="InterPro" id="IPR035965">
    <property type="entry name" value="PAS-like_dom_sf"/>
</dbReference>
<gene>
    <name evidence="4" type="ORF">AY586_04995</name>
</gene>
<dbReference type="Proteomes" id="UP000075766">
    <property type="component" value="Unassembled WGS sequence"/>
</dbReference>
<dbReference type="SMART" id="SM00052">
    <property type="entry name" value="EAL"/>
    <property type="match status" value="1"/>
</dbReference>
<evidence type="ECO:0000259" key="2">
    <source>
        <dbReference type="PROSITE" id="PS50112"/>
    </source>
</evidence>
<dbReference type="PROSITE" id="PS50112">
    <property type="entry name" value="PAS"/>
    <property type="match status" value="1"/>
</dbReference>
<evidence type="ECO:0000313" key="4">
    <source>
        <dbReference type="EMBL" id="KXX63463.1"/>
    </source>
</evidence>
<dbReference type="CDD" id="cd01948">
    <property type="entry name" value="EAL"/>
    <property type="match status" value="1"/>
</dbReference>
<feature type="region of interest" description="Disordered" evidence="1">
    <location>
        <begin position="425"/>
        <end position="448"/>
    </location>
</feature>
<organism evidence="4 5">
    <name type="scientific">Marichromatium gracile</name>
    <name type="common">Chromatium gracile</name>
    <dbReference type="NCBI Taxonomy" id="1048"/>
    <lineage>
        <taxon>Bacteria</taxon>
        <taxon>Pseudomonadati</taxon>
        <taxon>Pseudomonadota</taxon>
        <taxon>Gammaproteobacteria</taxon>
        <taxon>Chromatiales</taxon>
        <taxon>Chromatiaceae</taxon>
        <taxon>Marichromatium</taxon>
    </lineage>
</organism>
<dbReference type="Gene3D" id="3.20.20.450">
    <property type="entry name" value="EAL domain"/>
    <property type="match status" value="1"/>
</dbReference>
<dbReference type="SUPFAM" id="SSF141868">
    <property type="entry name" value="EAL domain-like"/>
    <property type="match status" value="1"/>
</dbReference>
<dbReference type="InterPro" id="IPR011006">
    <property type="entry name" value="CheY-like_superfamily"/>
</dbReference>
<dbReference type="CDD" id="cd00130">
    <property type="entry name" value="PAS"/>
    <property type="match status" value="1"/>
</dbReference>
<comment type="caution">
    <text evidence="4">The sequence shown here is derived from an EMBL/GenBank/DDBJ whole genome shotgun (WGS) entry which is preliminary data.</text>
</comment>
<dbReference type="RefSeq" id="WP_062277628.1">
    <property type="nucleotide sequence ID" value="NZ_LSYU01000099.1"/>
</dbReference>
<dbReference type="PROSITE" id="PS50883">
    <property type="entry name" value="EAL"/>
    <property type="match status" value="1"/>
</dbReference>
<dbReference type="InterPro" id="IPR000014">
    <property type="entry name" value="PAS"/>
</dbReference>
<feature type="domain" description="EAL" evidence="3">
    <location>
        <begin position="449"/>
        <end position="698"/>
    </location>
</feature>
<evidence type="ECO:0000259" key="3">
    <source>
        <dbReference type="PROSITE" id="PS50883"/>
    </source>
</evidence>
<dbReference type="InterPro" id="IPR001633">
    <property type="entry name" value="EAL_dom"/>
</dbReference>
<protein>
    <submittedName>
        <fullName evidence="4">Diguanylate phosphodiesterase</fullName>
    </submittedName>
</protein>
<dbReference type="PANTHER" id="PTHR33121:SF23">
    <property type="entry name" value="CYCLIC DI-GMP PHOSPHODIESTERASE PDEB"/>
    <property type="match status" value="1"/>
</dbReference>
<dbReference type="SUPFAM" id="SSF52172">
    <property type="entry name" value="CheY-like"/>
    <property type="match status" value="1"/>
</dbReference>
<dbReference type="Gene3D" id="3.30.450.20">
    <property type="entry name" value="PAS domain"/>
    <property type="match status" value="1"/>
</dbReference>
<dbReference type="PANTHER" id="PTHR33121">
    <property type="entry name" value="CYCLIC DI-GMP PHOSPHODIESTERASE PDEF"/>
    <property type="match status" value="1"/>
</dbReference>
<dbReference type="Pfam" id="PF00563">
    <property type="entry name" value="EAL"/>
    <property type="match status" value="1"/>
</dbReference>
<sequence>MPAPNPAVTLLILTAESSEAERLVATLREAGIAARGMVSAQVERLGELLARTPCDLVLCCAHDRDIDLEAALAAHRRLDSDTPLIVITGPESDAAESLRARRGGARDLVRRDDPEHLQLVAKRELADLYQRREARALATRLRQCERRAREFIEGSLDAIAFVQEGLHLHANAAYLSLFGYADADALAGATFLDLIPAEQRPRVREFLRAVEYSDREDGAELDTQCQGADRQPFAARLRAASSEIDEEPCLRILVRPAAGATTTLTESDNGSAETMPGRAQMIAAIAARLDAEHRPRHPFALFFIQVKGRAELLRDLGLTTALTLIEGLSEPLQGILADHAGGMLAQVSDDGFMLLIDGLDTTTVEQITARIEREARLQRGRNGGEREDEAADCVVAHVLVELRAREPSDIVNLAHQRCLRLLAGGPGQGGMGKPTSLASRTKQSAEEGDEQIAERIEYALEHDQFRLVYQPIISLMGDNQEHYSVLVRLFDEDEDMLEAKDFIGPAIRRGLIERIDKWAIRAAIQALSEQRRAGHNISFFINLSEDTFRDPSIVLWVCDCMREFDVRGNWLTFQFQEALVAANLAGLSKLVEALRKIKCRVAINRFGMAERPEMLLQGLALDFVLLMPDFSQRLADDQQKQKRVMELANLAREFNIKSVVTGVEDARTLTVLWTAGVDYVQGNFLQRPSPTLEVSSGG</sequence>
<name>A0ABR5VCS9_MARGR</name>
<dbReference type="EMBL" id="LSYU01000099">
    <property type="protein sequence ID" value="KXX63463.1"/>
    <property type="molecule type" value="Genomic_DNA"/>
</dbReference>
<evidence type="ECO:0000313" key="5">
    <source>
        <dbReference type="Proteomes" id="UP000075766"/>
    </source>
</evidence>
<dbReference type="SUPFAM" id="SSF55785">
    <property type="entry name" value="PYP-like sensor domain (PAS domain)"/>
    <property type="match status" value="1"/>
</dbReference>
<proteinExistence type="predicted"/>